<evidence type="ECO:0000256" key="9">
    <source>
        <dbReference type="ARBA" id="ARBA00022833"/>
    </source>
</evidence>
<comment type="function">
    <text evidence="10">E3 ubiquitin-protein ligase that mediates ubiquitination and subsequent proteasomal degradation of target proteins. E3 ubiquitin ligases accept ubiquitin from an E2 ubiquitin-conjugating enzyme in the form of a thioester and then directly transfers the ubiquitin to targeted substrates. It probably triggers the ubiquitin-mediated degradation of different substrates.</text>
</comment>
<evidence type="ECO:0000256" key="7">
    <source>
        <dbReference type="ARBA" id="ARBA00022771"/>
    </source>
</evidence>
<sequence length="234" mass="25922">MMLSDGVDDCFLAIICHNGHVACSSCCVKLSNKCHVCSLPTGHSQCRPLEIVIEAIKIPCPHCTFGCRETISYNQKDTHEESCPFAPGSCPVLSCTFRGSTALLSGHIRNEHRSTTPQISFSYDRSFMVALQRKEPCYVLHGEDDRIFLLLNECNFFALWNLLSIACIRPGSLESDLGFNIMVEGKGSELHLKSSPENIREFKVASDAESFLFVPRAINDSAGMISIDVLIRKT</sequence>
<evidence type="ECO:0000256" key="11">
    <source>
        <dbReference type="PROSITE-ProRule" id="PRU00455"/>
    </source>
</evidence>
<evidence type="ECO:0000256" key="10">
    <source>
        <dbReference type="ARBA" id="ARBA00024004"/>
    </source>
</evidence>
<evidence type="ECO:0000256" key="3">
    <source>
        <dbReference type="ARBA" id="ARBA00009119"/>
    </source>
</evidence>
<dbReference type="InterPro" id="IPR044286">
    <property type="entry name" value="SINL_plant"/>
</dbReference>
<dbReference type="InterPro" id="IPR013083">
    <property type="entry name" value="Znf_RING/FYVE/PHD"/>
</dbReference>
<dbReference type="UniPathway" id="UPA00143"/>
<gene>
    <name evidence="14" type="primary">LOC114914006</name>
</gene>
<keyword evidence="5" id="KW-0808">Transferase</keyword>
<dbReference type="AlphaFoldDB" id="A0A8N4I847"/>
<evidence type="ECO:0000256" key="2">
    <source>
        <dbReference type="ARBA" id="ARBA00004906"/>
    </source>
</evidence>
<dbReference type="Gene3D" id="3.30.40.10">
    <property type="entry name" value="Zinc/RING finger domain, C3HC4 (zinc finger)"/>
    <property type="match status" value="1"/>
</dbReference>
<feature type="domain" description="SIAH-type" evidence="12">
    <location>
        <begin position="55"/>
        <end position="113"/>
    </location>
</feature>
<dbReference type="OrthoDB" id="4788989at2759"/>
<keyword evidence="6" id="KW-0479">Metal-binding</keyword>
<comment type="catalytic activity">
    <reaction evidence="1">
        <text>S-ubiquitinyl-[E2 ubiquitin-conjugating enzyme]-L-cysteine + [acceptor protein]-L-lysine = [E2 ubiquitin-conjugating enzyme]-L-cysteine + N(6)-ubiquitinyl-[acceptor protein]-L-lysine.</text>
        <dbReference type="EC" id="2.3.2.27"/>
    </reaction>
</comment>
<keyword evidence="9" id="KW-0862">Zinc</keyword>
<dbReference type="EC" id="2.3.2.27" evidence="4"/>
<protein>
    <recommendedName>
        <fullName evidence="4">RING-type E3 ubiquitin transferase</fullName>
        <ecNumber evidence="4">2.3.2.27</ecNumber>
    </recommendedName>
</protein>
<organism evidence="13 14">
    <name type="scientific">Elaeis guineensis var. tenera</name>
    <name type="common">Oil palm</name>
    <dbReference type="NCBI Taxonomy" id="51953"/>
    <lineage>
        <taxon>Eukaryota</taxon>
        <taxon>Viridiplantae</taxon>
        <taxon>Streptophyta</taxon>
        <taxon>Embryophyta</taxon>
        <taxon>Tracheophyta</taxon>
        <taxon>Spermatophyta</taxon>
        <taxon>Magnoliopsida</taxon>
        <taxon>Liliopsida</taxon>
        <taxon>Arecaceae</taxon>
        <taxon>Arecoideae</taxon>
        <taxon>Cocoseae</taxon>
        <taxon>Elaeidinae</taxon>
        <taxon>Elaeis</taxon>
    </lineage>
</organism>
<dbReference type="GO" id="GO:0016567">
    <property type="term" value="P:protein ubiquitination"/>
    <property type="evidence" value="ECO:0007669"/>
    <property type="project" value="UniProtKB-UniPathway"/>
</dbReference>
<keyword evidence="8" id="KW-0833">Ubl conjugation pathway</keyword>
<dbReference type="PROSITE" id="PS51081">
    <property type="entry name" value="ZF_SIAH"/>
    <property type="match status" value="1"/>
</dbReference>
<dbReference type="GO" id="GO:0061630">
    <property type="term" value="F:ubiquitin protein ligase activity"/>
    <property type="evidence" value="ECO:0007669"/>
    <property type="project" value="UniProtKB-EC"/>
</dbReference>
<evidence type="ECO:0000313" key="14">
    <source>
        <dbReference type="RefSeq" id="XP_029119592.1"/>
    </source>
</evidence>
<name>A0A8N4I847_ELAGV</name>
<dbReference type="PANTHER" id="PTHR46632:SF16">
    <property type="entry name" value="E3 UBIQUITIN-PROTEIN LIGASE SINA-LIKE 10"/>
    <property type="match status" value="1"/>
</dbReference>
<keyword evidence="13" id="KW-1185">Reference proteome</keyword>
<dbReference type="RefSeq" id="XP_029119592.1">
    <property type="nucleotide sequence ID" value="XM_029263759.1"/>
</dbReference>
<evidence type="ECO:0000256" key="1">
    <source>
        <dbReference type="ARBA" id="ARBA00000900"/>
    </source>
</evidence>
<evidence type="ECO:0000256" key="4">
    <source>
        <dbReference type="ARBA" id="ARBA00012483"/>
    </source>
</evidence>
<evidence type="ECO:0000259" key="12">
    <source>
        <dbReference type="PROSITE" id="PS51081"/>
    </source>
</evidence>
<dbReference type="FunFam" id="3.30.40.10:FF:000041">
    <property type="entry name" value="E3 ubiquitin-protein ligase SINAT3"/>
    <property type="match status" value="1"/>
</dbReference>
<dbReference type="SUPFAM" id="SSF49599">
    <property type="entry name" value="TRAF domain-like"/>
    <property type="match status" value="1"/>
</dbReference>
<dbReference type="Proteomes" id="UP000504607">
    <property type="component" value="Chromosome 3"/>
</dbReference>
<dbReference type="GO" id="GO:0008270">
    <property type="term" value="F:zinc ion binding"/>
    <property type="evidence" value="ECO:0007669"/>
    <property type="project" value="UniProtKB-KW"/>
</dbReference>
<dbReference type="InterPro" id="IPR013010">
    <property type="entry name" value="Znf_SIAH"/>
</dbReference>
<evidence type="ECO:0000256" key="6">
    <source>
        <dbReference type="ARBA" id="ARBA00022723"/>
    </source>
</evidence>
<keyword evidence="7 11" id="KW-0863">Zinc-finger</keyword>
<reference evidence="14" key="1">
    <citation type="submission" date="2025-08" db="UniProtKB">
        <authorList>
            <consortium name="RefSeq"/>
        </authorList>
    </citation>
    <scope>IDENTIFICATION</scope>
</reference>
<evidence type="ECO:0000313" key="13">
    <source>
        <dbReference type="Proteomes" id="UP000504607"/>
    </source>
</evidence>
<evidence type="ECO:0000256" key="5">
    <source>
        <dbReference type="ARBA" id="ARBA00022679"/>
    </source>
</evidence>
<evidence type="ECO:0000256" key="8">
    <source>
        <dbReference type="ARBA" id="ARBA00022786"/>
    </source>
</evidence>
<comment type="similarity">
    <text evidence="3">Belongs to the SINA (Seven in absentia) family.</text>
</comment>
<proteinExistence type="inferred from homology"/>
<dbReference type="Pfam" id="PF21361">
    <property type="entry name" value="Sina_ZnF"/>
    <property type="match status" value="1"/>
</dbReference>
<comment type="pathway">
    <text evidence="2">Protein modification; protein ubiquitination.</text>
</comment>
<dbReference type="PANTHER" id="PTHR46632">
    <property type="entry name" value="E3 UBIQUITIN-PROTEIN LIGASE SINA-LIKE 4"/>
    <property type="match status" value="1"/>
</dbReference>
<accession>A0A8N4I847</accession>